<dbReference type="Pfam" id="PF08031">
    <property type="entry name" value="BBE"/>
    <property type="match status" value="1"/>
</dbReference>
<dbReference type="RefSeq" id="WP_381349997.1">
    <property type="nucleotide sequence ID" value="NZ_JBHMCY010000083.1"/>
</dbReference>
<dbReference type="Gene3D" id="3.30.465.10">
    <property type="match status" value="1"/>
</dbReference>
<dbReference type="EMBL" id="JBHMCY010000083">
    <property type="protein sequence ID" value="MFB9466922.1"/>
    <property type="molecule type" value="Genomic_DNA"/>
</dbReference>
<name>A0ABV5N9M3_9ACTN</name>
<dbReference type="InterPro" id="IPR012951">
    <property type="entry name" value="BBE"/>
</dbReference>
<organism evidence="2 3">
    <name type="scientific">Streptomyces cinereospinus</name>
    <dbReference type="NCBI Taxonomy" id="285561"/>
    <lineage>
        <taxon>Bacteria</taxon>
        <taxon>Bacillati</taxon>
        <taxon>Actinomycetota</taxon>
        <taxon>Actinomycetes</taxon>
        <taxon>Kitasatosporales</taxon>
        <taxon>Streptomycetaceae</taxon>
        <taxon>Streptomyces</taxon>
    </lineage>
</organism>
<comment type="caution">
    <text evidence="2">The sequence shown here is derived from an EMBL/GenBank/DDBJ whole genome shotgun (WGS) entry which is preliminary data.</text>
</comment>
<evidence type="ECO:0000313" key="2">
    <source>
        <dbReference type="EMBL" id="MFB9466922.1"/>
    </source>
</evidence>
<keyword evidence="3" id="KW-1185">Reference proteome</keyword>
<dbReference type="Proteomes" id="UP001589709">
    <property type="component" value="Unassembled WGS sequence"/>
</dbReference>
<proteinExistence type="predicted"/>
<reference evidence="2 3" key="1">
    <citation type="submission" date="2024-09" db="EMBL/GenBank/DDBJ databases">
        <authorList>
            <person name="Sun Q."/>
            <person name="Mori K."/>
        </authorList>
    </citation>
    <scope>NUCLEOTIDE SEQUENCE [LARGE SCALE GENOMIC DNA]</scope>
    <source>
        <strain evidence="2 3">JCM 6917</strain>
    </source>
</reference>
<evidence type="ECO:0000259" key="1">
    <source>
        <dbReference type="Pfam" id="PF08031"/>
    </source>
</evidence>
<protein>
    <submittedName>
        <fullName evidence="2">BBE domain-containing protein</fullName>
    </submittedName>
</protein>
<dbReference type="Gene3D" id="3.40.462.20">
    <property type="match status" value="1"/>
</dbReference>
<accession>A0ABV5N9M3</accession>
<feature type="domain" description="Berberine/berberine-like" evidence="1">
    <location>
        <begin position="41"/>
        <end position="79"/>
    </location>
</feature>
<sequence>MRLPAPPEQAGAAREAAGRILERLGPWDTGALLPGFLFDHDSAPERVRRAYGEADYRRPAELKAEYDPHQLFRVNHNIPPAGDGEPVRP</sequence>
<evidence type="ECO:0000313" key="3">
    <source>
        <dbReference type="Proteomes" id="UP001589709"/>
    </source>
</evidence>
<gene>
    <name evidence="2" type="ORF">ACFF45_30555</name>
</gene>
<dbReference type="InterPro" id="IPR016169">
    <property type="entry name" value="FAD-bd_PCMH_sub2"/>
</dbReference>